<dbReference type="FunFam" id="3.30.160.60:FF:000021">
    <property type="entry name" value="Basic krueppel-like factor 3"/>
    <property type="match status" value="1"/>
</dbReference>
<protein>
    <recommendedName>
        <fullName evidence="9">C2H2-type domain-containing protein</fullName>
    </recommendedName>
</protein>
<dbReference type="InterPro" id="IPR036236">
    <property type="entry name" value="Znf_C2H2_sf"/>
</dbReference>
<proteinExistence type="predicted"/>
<dbReference type="EMBL" id="LIAE01007370">
    <property type="protein sequence ID" value="PAV79767.1"/>
    <property type="molecule type" value="Genomic_DNA"/>
</dbReference>
<dbReference type="AlphaFoldDB" id="A0A2A2L0Z8"/>
<dbReference type="SMART" id="SM00355">
    <property type="entry name" value="ZnF_C2H2"/>
    <property type="match status" value="3"/>
</dbReference>
<evidence type="ECO:0000256" key="8">
    <source>
        <dbReference type="SAM" id="MobiDB-lite"/>
    </source>
</evidence>
<dbReference type="InterPro" id="IPR013087">
    <property type="entry name" value="Znf_C2H2_type"/>
</dbReference>
<dbReference type="Pfam" id="PF00096">
    <property type="entry name" value="zf-C2H2"/>
    <property type="match status" value="3"/>
</dbReference>
<evidence type="ECO:0000256" key="7">
    <source>
        <dbReference type="PROSITE-ProRule" id="PRU00042"/>
    </source>
</evidence>
<keyword evidence="3" id="KW-0677">Repeat</keyword>
<name>A0A2A2L0Z8_9BILA</name>
<dbReference type="GO" id="GO:0000981">
    <property type="term" value="F:DNA-binding transcription factor activity, RNA polymerase II-specific"/>
    <property type="evidence" value="ECO:0007669"/>
    <property type="project" value="TreeGrafter"/>
</dbReference>
<dbReference type="PROSITE" id="PS00028">
    <property type="entry name" value="ZINC_FINGER_C2H2_1"/>
    <property type="match status" value="3"/>
</dbReference>
<dbReference type="PANTHER" id="PTHR23235">
    <property type="entry name" value="KRUEPPEL-LIKE TRANSCRIPTION FACTOR"/>
    <property type="match status" value="1"/>
</dbReference>
<keyword evidence="11" id="KW-1185">Reference proteome</keyword>
<feature type="region of interest" description="Disordered" evidence="8">
    <location>
        <begin position="174"/>
        <end position="196"/>
    </location>
</feature>
<dbReference type="STRING" id="2018661.A0A2A2L0Z8"/>
<keyword evidence="2" id="KW-0479">Metal-binding</keyword>
<keyword evidence="6" id="KW-0539">Nucleus</keyword>
<keyword evidence="4 7" id="KW-0863">Zinc-finger</keyword>
<evidence type="ECO:0000256" key="6">
    <source>
        <dbReference type="ARBA" id="ARBA00023242"/>
    </source>
</evidence>
<evidence type="ECO:0000256" key="5">
    <source>
        <dbReference type="ARBA" id="ARBA00022833"/>
    </source>
</evidence>
<keyword evidence="5" id="KW-0862">Zinc</keyword>
<dbReference type="GO" id="GO:0005634">
    <property type="term" value="C:nucleus"/>
    <property type="evidence" value="ECO:0007669"/>
    <property type="project" value="UniProtKB-SubCell"/>
</dbReference>
<dbReference type="OrthoDB" id="4748970at2759"/>
<feature type="domain" description="C2H2-type" evidence="9">
    <location>
        <begin position="197"/>
        <end position="226"/>
    </location>
</feature>
<evidence type="ECO:0000313" key="11">
    <source>
        <dbReference type="Proteomes" id="UP000218231"/>
    </source>
</evidence>
<accession>A0A2A2L0Z8</accession>
<evidence type="ECO:0000256" key="3">
    <source>
        <dbReference type="ARBA" id="ARBA00022737"/>
    </source>
</evidence>
<dbReference type="FunFam" id="3.30.160.60:FF:000018">
    <property type="entry name" value="Krueppel-like factor 15"/>
    <property type="match status" value="1"/>
</dbReference>
<sequence length="301" mass="34638">MYMPPSCNQMKLNHSNQDFITPTYGSPNTFPPDFDLGQSSYVYFQPVEAPVSQIAPNLTYSDAPICQQQYGPIDKPFEHQIQYPPDCRFTSPLDHKNPALIDQPCPSATSSVIARAPASSIQNPVVYRIPASASPSTSSVSTKSTSDASEEEIDYIHRLPPHIESKVYFPPSSLNPQNFLKPHPRRDKKELERRRTHKCNEPGCNKIYTKSSHLKAHQRLHSGEKPYFCQWPNCRWTFARSDELTRHYRKHTGAKPFRCPECSRCFARSDHLQLHMKRHDPRHMETLPDLTPEDIEMFDMQ</sequence>
<evidence type="ECO:0000259" key="9">
    <source>
        <dbReference type="PROSITE" id="PS50157"/>
    </source>
</evidence>
<evidence type="ECO:0000256" key="2">
    <source>
        <dbReference type="ARBA" id="ARBA00022723"/>
    </source>
</evidence>
<comment type="subcellular location">
    <subcellularLocation>
        <location evidence="1">Nucleus</location>
    </subcellularLocation>
</comment>
<dbReference type="PROSITE" id="PS50157">
    <property type="entry name" value="ZINC_FINGER_C2H2_2"/>
    <property type="match status" value="3"/>
</dbReference>
<dbReference type="GO" id="GO:0008270">
    <property type="term" value="F:zinc ion binding"/>
    <property type="evidence" value="ECO:0007669"/>
    <property type="project" value="UniProtKB-KW"/>
</dbReference>
<dbReference type="SUPFAM" id="SSF57667">
    <property type="entry name" value="beta-beta-alpha zinc fingers"/>
    <property type="match status" value="2"/>
</dbReference>
<dbReference type="FunFam" id="3.30.160.60:FF:000624">
    <property type="entry name" value="zinc finger protein 697"/>
    <property type="match status" value="1"/>
</dbReference>
<evidence type="ECO:0000256" key="4">
    <source>
        <dbReference type="ARBA" id="ARBA00022771"/>
    </source>
</evidence>
<organism evidence="10 11">
    <name type="scientific">Diploscapter pachys</name>
    <dbReference type="NCBI Taxonomy" id="2018661"/>
    <lineage>
        <taxon>Eukaryota</taxon>
        <taxon>Metazoa</taxon>
        <taxon>Ecdysozoa</taxon>
        <taxon>Nematoda</taxon>
        <taxon>Chromadorea</taxon>
        <taxon>Rhabditida</taxon>
        <taxon>Rhabditina</taxon>
        <taxon>Rhabditomorpha</taxon>
        <taxon>Rhabditoidea</taxon>
        <taxon>Rhabditidae</taxon>
        <taxon>Diploscapter</taxon>
    </lineage>
</organism>
<feature type="domain" description="C2H2-type" evidence="9">
    <location>
        <begin position="257"/>
        <end position="284"/>
    </location>
</feature>
<dbReference type="PANTHER" id="PTHR23235:SF120">
    <property type="entry name" value="KRUPPEL-LIKE FACTOR 15"/>
    <property type="match status" value="1"/>
</dbReference>
<feature type="domain" description="C2H2-type" evidence="9">
    <location>
        <begin position="227"/>
        <end position="256"/>
    </location>
</feature>
<dbReference type="GO" id="GO:0000978">
    <property type="term" value="F:RNA polymerase II cis-regulatory region sequence-specific DNA binding"/>
    <property type="evidence" value="ECO:0007669"/>
    <property type="project" value="TreeGrafter"/>
</dbReference>
<evidence type="ECO:0000313" key="10">
    <source>
        <dbReference type="EMBL" id="PAV79767.1"/>
    </source>
</evidence>
<dbReference type="Proteomes" id="UP000218231">
    <property type="component" value="Unassembled WGS sequence"/>
</dbReference>
<dbReference type="Gene3D" id="3.30.160.60">
    <property type="entry name" value="Classic Zinc Finger"/>
    <property type="match status" value="3"/>
</dbReference>
<reference evidence="10 11" key="1">
    <citation type="journal article" date="2017" name="Curr. Biol.">
        <title>Genome architecture and evolution of a unichromosomal asexual nematode.</title>
        <authorList>
            <person name="Fradin H."/>
            <person name="Zegar C."/>
            <person name="Gutwein M."/>
            <person name="Lucas J."/>
            <person name="Kovtun M."/>
            <person name="Corcoran D."/>
            <person name="Baugh L.R."/>
            <person name="Kiontke K."/>
            <person name="Gunsalus K."/>
            <person name="Fitch D.H."/>
            <person name="Piano F."/>
        </authorList>
    </citation>
    <scope>NUCLEOTIDE SEQUENCE [LARGE SCALE GENOMIC DNA]</scope>
    <source>
        <strain evidence="10">PF1309</strain>
    </source>
</reference>
<comment type="caution">
    <text evidence="10">The sequence shown here is derived from an EMBL/GenBank/DDBJ whole genome shotgun (WGS) entry which is preliminary data.</text>
</comment>
<gene>
    <name evidence="10" type="ORF">WR25_07923</name>
</gene>
<evidence type="ECO:0000256" key="1">
    <source>
        <dbReference type="ARBA" id="ARBA00004123"/>
    </source>
</evidence>